<evidence type="ECO:0000313" key="2">
    <source>
        <dbReference type="Proteomes" id="UP000601361"/>
    </source>
</evidence>
<proteinExistence type="predicted"/>
<protein>
    <recommendedName>
        <fullName evidence="3">HTH cro/C1-type domain-containing protein</fullName>
    </recommendedName>
</protein>
<evidence type="ECO:0000313" key="1">
    <source>
        <dbReference type="EMBL" id="GGG57176.1"/>
    </source>
</evidence>
<accession>A0ABQ1X2U7</accession>
<reference evidence="2" key="1">
    <citation type="journal article" date="2019" name="Int. J. Syst. Evol. Microbiol.">
        <title>The Global Catalogue of Microorganisms (GCM) 10K type strain sequencing project: providing services to taxonomists for standard genome sequencing and annotation.</title>
        <authorList>
            <consortium name="The Broad Institute Genomics Platform"/>
            <consortium name="The Broad Institute Genome Sequencing Center for Infectious Disease"/>
            <person name="Wu L."/>
            <person name="Ma J."/>
        </authorList>
    </citation>
    <scope>NUCLEOTIDE SEQUENCE [LARGE SCALE GENOMIC DNA]</scope>
    <source>
        <strain evidence="2">CGMCC 1.12990</strain>
    </source>
</reference>
<dbReference type="EMBL" id="BMGS01000011">
    <property type="protein sequence ID" value="GGG57176.1"/>
    <property type="molecule type" value="Genomic_DNA"/>
</dbReference>
<name>A0ABQ1X2U7_9BACT</name>
<keyword evidence="2" id="KW-1185">Reference proteome</keyword>
<sequence length="164" mass="17394">MELSKAMVSQVERGVRKLPMAASLPQAALTLAQQATTAEPTSEAPDIAALREHQRACQHRAEQMALELSRMPERATWARRRLAALPTLTAVLAPGKATPPSWLNEFAEEARTELVRSGSTAQALLQARQAAFAAEAAELVRLLAAYEAGPPAKGTAGKATLSAS</sequence>
<dbReference type="Proteomes" id="UP000601361">
    <property type="component" value="Unassembled WGS sequence"/>
</dbReference>
<evidence type="ECO:0008006" key="3">
    <source>
        <dbReference type="Google" id="ProtNLM"/>
    </source>
</evidence>
<comment type="caution">
    <text evidence="1">The sequence shown here is derived from an EMBL/GenBank/DDBJ whole genome shotgun (WGS) entry which is preliminary data.</text>
</comment>
<organism evidence="1 2">
    <name type="scientific">Hymenobacter glacieicola</name>
    <dbReference type="NCBI Taxonomy" id="1562124"/>
    <lineage>
        <taxon>Bacteria</taxon>
        <taxon>Pseudomonadati</taxon>
        <taxon>Bacteroidota</taxon>
        <taxon>Cytophagia</taxon>
        <taxon>Cytophagales</taxon>
        <taxon>Hymenobacteraceae</taxon>
        <taxon>Hymenobacter</taxon>
    </lineage>
</organism>
<gene>
    <name evidence="1" type="ORF">GCM10011378_36620</name>
</gene>